<dbReference type="Proteomes" id="UP000035017">
    <property type="component" value="Unassembled WGS sequence"/>
</dbReference>
<dbReference type="OrthoDB" id="3806873at2"/>
<reference evidence="2 3" key="1">
    <citation type="submission" date="2014-12" db="EMBL/GenBank/DDBJ databases">
        <title>16Stimator: statistical estimation of ribosomal gene copy numbers from draft genome assemblies.</title>
        <authorList>
            <person name="Perisin M.A."/>
            <person name="Vetter M."/>
            <person name="Gilbert J.A."/>
            <person name="Bergelson J."/>
        </authorList>
    </citation>
    <scope>NUCLEOTIDE SEQUENCE [LARGE SCALE GENOMIC DNA]</scope>
    <source>
        <strain evidence="2 3">MEJ076</strain>
    </source>
</reference>
<dbReference type="EMBL" id="JXQV01000030">
    <property type="protein sequence ID" value="KIP99282.1"/>
    <property type="molecule type" value="Genomic_DNA"/>
</dbReference>
<protein>
    <recommendedName>
        <fullName evidence="1">Aminoglycoside phosphotransferase domain-containing protein</fullName>
    </recommendedName>
</protein>
<dbReference type="InterPro" id="IPR008271">
    <property type="entry name" value="Ser/Thr_kinase_AS"/>
</dbReference>
<dbReference type="PROSITE" id="PS00108">
    <property type="entry name" value="PROTEIN_KINASE_ST"/>
    <property type="match status" value="1"/>
</dbReference>
<comment type="caution">
    <text evidence="2">The sequence shown here is derived from an EMBL/GenBank/DDBJ whole genome shotgun (WGS) entry which is preliminary data.</text>
</comment>
<dbReference type="InterPro" id="IPR002575">
    <property type="entry name" value="Aminoglycoside_PTrfase"/>
</dbReference>
<dbReference type="InterPro" id="IPR011009">
    <property type="entry name" value="Kinase-like_dom_sf"/>
</dbReference>
<proteinExistence type="predicted"/>
<feature type="domain" description="Aminoglycoside phosphotransferase" evidence="1">
    <location>
        <begin position="28"/>
        <end position="261"/>
    </location>
</feature>
<dbReference type="GO" id="GO:0004672">
    <property type="term" value="F:protein kinase activity"/>
    <property type="evidence" value="ECO:0007669"/>
    <property type="project" value="InterPro"/>
</dbReference>
<name>A0A0D0KQT7_AGRTU</name>
<evidence type="ECO:0000259" key="1">
    <source>
        <dbReference type="Pfam" id="PF01636"/>
    </source>
</evidence>
<sequence>MYLTSGTLVPYLIDRSILSAAELLDDDITILEAGRRNRNFKVARRDGSGIFVKQVPLMAAETTQSVKREAALYALVENNDAADSLKSLMPKLRHYDKHRHLLAVELIPNSRSLTFYQMQVAGVAGAMEDIAAQLGRLLSCFHKQLPDILAEPSRQGTFPAQPPWILNFSRYGETMMPNMSGGAKAVLAALRQQPGLKEQLSLLQSEWSRTCLIHGDMKWENLLISQDQNAAAKLQLIDWELADLGDAAWDVACVLASFMQPVIVGRFDMQGRPIGPATADEVSRAQACCRTFWQTYMKELALTVEQQAQAKHRCVRFAAARLVLTAYEIAQSTAEISPSALLAIQTASSIFNDPGNAAETLFGLERTGA</sequence>
<evidence type="ECO:0000313" key="2">
    <source>
        <dbReference type="EMBL" id="KIP99282.1"/>
    </source>
</evidence>
<evidence type="ECO:0000313" key="3">
    <source>
        <dbReference type="Proteomes" id="UP000035017"/>
    </source>
</evidence>
<accession>A0A0D0KQT7</accession>
<dbReference type="Pfam" id="PF01636">
    <property type="entry name" value="APH"/>
    <property type="match status" value="1"/>
</dbReference>
<gene>
    <name evidence="2" type="ORF">RU07_21870</name>
</gene>
<dbReference type="Gene3D" id="3.90.1200.10">
    <property type="match status" value="1"/>
</dbReference>
<organism evidence="2 3">
    <name type="scientific">Agrobacterium tumefaciens</name>
    <dbReference type="NCBI Taxonomy" id="358"/>
    <lineage>
        <taxon>Bacteria</taxon>
        <taxon>Pseudomonadati</taxon>
        <taxon>Pseudomonadota</taxon>
        <taxon>Alphaproteobacteria</taxon>
        <taxon>Hyphomicrobiales</taxon>
        <taxon>Rhizobiaceae</taxon>
        <taxon>Rhizobium/Agrobacterium group</taxon>
        <taxon>Agrobacterium</taxon>
        <taxon>Agrobacterium tumefaciens complex</taxon>
    </lineage>
</organism>
<dbReference type="SUPFAM" id="SSF56112">
    <property type="entry name" value="Protein kinase-like (PK-like)"/>
    <property type="match status" value="1"/>
</dbReference>
<dbReference type="AlphaFoldDB" id="A0A0D0KQT7"/>